<keyword evidence="2" id="KW-0560">Oxidoreductase</keyword>
<evidence type="ECO:0000313" key="2">
    <source>
        <dbReference type="EMBL" id="KJF16895.1"/>
    </source>
</evidence>
<keyword evidence="3" id="KW-1185">Reference proteome</keyword>
<dbReference type="STRING" id="1280514.AXFE_22500"/>
<dbReference type="PANTHER" id="PTHR43677">
    <property type="entry name" value="SHORT-CHAIN DEHYDROGENASE/REDUCTASE"/>
    <property type="match status" value="1"/>
</dbReference>
<feature type="domain" description="Enoyl reductase (ER)" evidence="1">
    <location>
        <begin position="16"/>
        <end position="326"/>
    </location>
</feature>
<dbReference type="AlphaFoldDB" id="A0A0D8HG19"/>
<evidence type="ECO:0000259" key="1">
    <source>
        <dbReference type="SMART" id="SM00829"/>
    </source>
</evidence>
<dbReference type="InterPro" id="IPR013154">
    <property type="entry name" value="ADH-like_N"/>
</dbReference>
<evidence type="ECO:0000313" key="3">
    <source>
        <dbReference type="Proteomes" id="UP000032360"/>
    </source>
</evidence>
<dbReference type="Gene3D" id="3.90.180.10">
    <property type="entry name" value="Medium-chain alcohol dehydrogenases, catalytic domain"/>
    <property type="match status" value="1"/>
</dbReference>
<accession>A0A0D8HG19</accession>
<dbReference type="InterPro" id="IPR013149">
    <property type="entry name" value="ADH-like_C"/>
</dbReference>
<dbReference type="EMBL" id="JXYS01000071">
    <property type="protein sequence ID" value="KJF16895.1"/>
    <property type="molecule type" value="Genomic_DNA"/>
</dbReference>
<dbReference type="PATRIC" id="fig|1280514.3.peg.2959"/>
<dbReference type="GO" id="GO:0043957">
    <property type="term" value="F:acryloyl-CoA reductase (NADPH) activity"/>
    <property type="evidence" value="ECO:0007669"/>
    <property type="project" value="UniProtKB-EC"/>
</dbReference>
<sequence>MIRAFLIDEVDSKVTGSVREISEDALPHEGLEIEVLYSTLNYKDGMVINGIGRLVRNYPHVPGVDLVGRVKASSDPRFNIGDEVIATGWRIGESYWGGYSTLAKINPDFAIPLPSNLSPFHSMALGTAGLSAMLAIMALESLGLSPDSSDKPVLVTGAAGGVGSIAIIALHQLGYKVAASTGRMSETEYLKGLGADEIVPRQELAEETKRPLETERWAGAIDNVGGSTIGRILGQMVSGSSIASVGLAGGAGFSSTVMPFLLRGVNILGIDSTACANSRREIAWRRLGELIPRSQLESLTTIQTLDDLSGLASDILSGKIRGRVVVDVKEQGH</sequence>
<gene>
    <name evidence="2" type="primary">acuI</name>
    <name evidence="2" type="ORF">AXFE_22500</name>
</gene>
<reference evidence="2 3" key="1">
    <citation type="submission" date="2015-01" db="EMBL/GenBank/DDBJ databases">
        <title>Draft genome of the acidophilic iron oxidizer Acidithrix ferrooxidans strain Py-F3.</title>
        <authorList>
            <person name="Poehlein A."/>
            <person name="Eisen S."/>
            <person name="Schloemann M."/>
            <person name="Johnson B.D."/>
            <person name="Daniel R."/>
            <person name="Muehling M."/>
        </authorList>
    </citation>
    <scope>NUCLEOTIDE SEQUENCE [LARGE SCALE GENOMIC DNA]</scope>
    <source>
        <strain evidence="2 3">Py-F3</strain>
    </source>
</reference>
<dbReference type="CDD" id="cd08288">
    <property type="entry name" value="MDR_yhdh"/>
    <property type="match status" value="1"/>
</dbReference>
<dbReference type="OrthoDB" id="9782155at2"/>
<organism evidence="2 3">
    <name type="scientific">Acidithrix ferrooxidans</name>
    <dbReference type="NCBI Taxonomy" id="1280514"/>
    <lineage>
        <taxon>Bacteria</taxon>
        <taxon>Bacillati</taxon>
        <taxon>Actinomycetota</taxon>
        <taxon>Acidimicrobiia</taxon>
        <taxon>Acidimicrobiales</taxon>
        <taxon>Acidimicrobiaceae</taxon>
        <taxon>Acidithrix</taxon>
    </lineage>
</organism>
<dbReference type="PANTHER" id="PTHR43677:SF1">
    <property type="entry name" value="ACRYLYL-COA REDUCTASE ACUI-RELATED"/>
    <property type="match status" value="1"/>
</dbReference>
<comment type="caution">
    <text evidence="2">The sequence shown here is derived from an EMBL/GenBank/DDBJ whole genome shotgun (WGS) entry which is preliminary data.</text>
</comment>
<name>A0A0D8HG19_9ACTN</name>
<dbReference type="SUPFAM" id="SSF51735">
    <property type="entry name" value="NAD(P)-binding Rossmann-fold domains"/>
    <property type="match status" value="1"/>
</dbReference>
<dbReference type="InterPro" id="IPR020843">
    <property type="entry name" value="ER"/>
</dbReference>
<dbReference type="SMART" id="SM00829">
    <property type="entry name" value="PKS_ER"/>
    <property type="match status" value="1"/>
</dbReference>
<dbReference type="SUPFAM" id="SSF50129">
    <property type="entry name" value="GroES-like"/>
    <property type="match status" value="1"/>
</dbReference>
<dbReference type="Pfam" id="PF00107">
    <property type="entry name" value="ADH_zinc_N"/>
    <property type="match status" value="1"/>
</dbReference>
<dbReference type="NCBIfam" id="TIGR02823">
    <property type="entry name" value="oxido_YhdH"/>
    <property type="match status" value="1"/>
</dbReference>
<dbReference type="InterPro" id="IPR011032">
    <property type="entry name" value="GroES-like_sf"/>
</dbReference>
<dbReference type="InterPro" id="IPR014188">
    <property type="entry name" value="Acrylyl-CoA_reductase_AcuI"/>
</dbReference>
<dbReference type="Gene3D" id="3.40.50.720">
    <property type="entry name" value="NAD(P)-binding Rossmann-like Domain"/>
    <property type="match status" value="1"/>
</dbReference>
<dbReference type="Proteomes" id="UP000032360">
    <property type="component" value="Unassembled WGS sequence"/>
</dbReference>
<protein>
    <submittedName>
        <fullName evidence="2">Acrylyl-CoA reductase AcuI</fullName>
        <ecNumber evidence="2">1.3.1.84</ecNumber>
    </submittedName>
</protein>
<dbReference type="EC" id="1.3.1.84" evidence="2"/>
<proteinExistence type="predicted"/>
<dbReference type="Pfam" id="PF08240">
    <property type="entry name" value="ADH_N"/>
    <property type="match status" value="1"/>
</dbReference>
<dbReference type="RefSeq" id="WP_052605871.1">
    <property type="nucleotide sequence ID" value="NZ_JXYS01000071.1"/>
</dbReference>
<dbReference type="InterPro" id="IPR051397">
    <property type="entry name" value="Zn-ADH-like_protein"/>
</dbReference>
<dbReference type="InterPro" id="IPR036291">
    <property type="entry name" value="NAD(P)-bd_dom_sf"/>
</dbReference>